<reference evidence="1" key="1">
    <citation type="submission" date="2021-01" db="EMBL/GenBank/DDBJ databases">
        <authorList>
            <person name="Sun Q."/>
        </authorList>
    </citation>
    <scope>NUCLEOTIDE SEQUENCE</scope>
    <source>
        <strain evidence="1">YIM B02566</strain>
    </source>
</reference>
<evidence type="ECO:0000313" key="2">
    <source>
        <dbReference type="Proteomes" id="UP000616151"/>
    </source>
</evidence>
<name>A0ACC5R1E0_9HYPH</name>
<sequence length="166" mass="18039">MALDTLGALFEDTLRDMYYAEKKLTKILPKMAKKATSEELADAFTSHAEETAEQAARIEQVFKMLEKTPRAKKCEALEGLSAEGDHVMEEADDDSVMDAGLIASAQAVEHYEIARYGTLIAWANELNMPDAATLLTESLEEEKAADEKLSGLAETANPAAAQKEAA</sequence>
<keyword evidence="2" id="KW-1185">Reference proteome</keyword>
<evidence type="ECO:0000313" key="1">
    <source>
        <dbReference type="EMBL" id="MBK1866417.1"/>
    </source>
</evidence>
<dbReference type="EMBL" id="JAENHL010000006">
    <property type="protein sequence ID" value="MBK1866417.1"/>
    <property type="molecule type" value="Genomic_DNA"/>
</dbReference>
<gene>
    <name evidence="1" type="ORF">JHL16_08650</name>
</gene>
<comment type="caution">
    <text evidence="1">The sequence shown here is derived from an EMBL/GenBank/DDBJ whole genome shotgun (WGS) entry which is preliminary data.</text>
</comment>
<proteinExistence type="predicted"/>
<accession>A0ACC5R1E0</accession>
<dbReference type="Proteomes" id="UP000616151">
    <property type="component" value="Unassembled WGS sequence"/>
</dbReference>
<protein>
    <submittedName>
        <fullName evidence="1">Ferritin-like domain-containing protein</fullName>
    </submittedName>
</protein>
<organism evidence="1 2">
    <name type="scientific">Taklimakanibacter albus</name>
    <dbReference type="NCBI Taxonomy" id="2800327"/>
    <lineage>
        <taxon>Bacteria</taxon>
        <taxon>Pseudomonadati</taxon>
        <taxon>Pseudomonadota</taxon>
        <taxon>Alphaproteobacteria</taxon>
        <taxon>Hyphomicrobiales</taxon>
        <taxon>Aestuariivirgaceae</taxon>
        <taxon>Taklimakanibacter</taxon>
    </lineage>
</organism>